<dbReference type="InterPro" id="IPR042099">
    <property type="entry name" value="ANL_N_sf"/>
</dbReference>
<keyword evidence="6" id="KW-1185">Reference proteome</keyword>
<dbReference type="GO" id="GO:0031956">
    <property type="term" value="F:medium-chain fatty acid-CoA ligase activity"/>
    <property type="evidence" value="ECO:0007669"/>
    <property type="project" value="TreeGrafter"/>
</dbReference>
<dbReference type="InterPro" id="IPR045851">
    <property type="entry name" value="AMP-bd_C_sf"/>
</dbReference>
<dbReference type="InterPro" id="IPR025110">
    <property type="entry name" value="AMP-bd_C"/>
</dbReference>
<accession>A0AA38NTA8</accession>
<name>A0AA38NTA8_9AGAR</name>
<keyword evidence="2" id="KW-0436">Ligase</keyword>
<dbReference type="Pfam" id="PF00501">
    <property type="entry name" value="AMP-binding"/>
    <property type="match status" value="1"/>
</dbReference>
<dbReference type="SUPFAM" id="SSF56801">
    <property type="entry name" value="Acetyl-CoA synthetase-like"/>
    <property type="match status" value="1"/>
</dbReference>
<comment type="caution">
    <text evidence="5">The sequence shown here is derived from an EMBL/GenBank/DDBJ whole genome shotgun (WGS) entry which is preliminary data.</text>
</comment>
<proteinExistence type="inferred from homology"/>
<dbReference type="Gene3D" id="3.30.300.30">
    <property type="match status" value="1"/>
</dbReference>
<dbReference type="PROSITE" id="PS00455">
    <property type="entry name" value="AMP_BINDING"/>
    <property type="match status" value="1"/>
</dbReference>
<dbReference type="InterPro" id="IPR020845">
    <property type="entry name" value="AMP-binding_CS"/>
</dbReference>
<evidence type="ECO:0000259" key="4">
    <source>
        <dbReference type="Pfam" id="PF13193"/>
    </source>
</evidence>
<dbReference type="GO" id="GO:0006631">
    <property type="term" value="P:fatty acid metabolic process"/>
    <property type="evidence" value="ECO:0007669"/>
    <property type="project" value="TreeGrafter"/>
</dbReference>
<evidence type="ECO:0000256" key="1">
    <source>
        <dbReference type="ARBA" id="ARBA00006432"/>
    </source>
</evidence>
<evidence type="ECO:0000313" key="5">
    <source>
        <dbReference type="EMBL" id="KAJ3790756.1"/>
    </source>
</evidence>
<dbReference type="PANTHER" id="PTHR43201:SF5">
    <property type="entry name" value="MEDIUM-CHAIN ACYL-COA LIGASE ACSF2, MITOCHONDRIAL"/>
    <property type="match status" value="1"/>
</dbReference>
<gene>
    <name evidence="5" type="ORF">GGU10DRAFT_370883</name>
</gene>
<dbReference type="EMBL" id="MU793247">
    <property type="protein sequence ID" value="KAJ3790756.1"/>
    <property type="molecule type" value="Genomic_DNA"/>
</dbReference>
<dbReference type="Pfam" id="PF13193">
    <property type="entry name" value="AMP-binding_C"/>
    <property type="match status" value="1"/>
</dbReference>
<protein>
    <recommendedName>
        <fullName evidence="7">Acetyl-CoA synthetase-like protein</fullName>
    </recommendedName>
</protein>
<organism evidence="5 6">
    <name type="scientific">Lentinula aff. detonsa</name>
    <dbReference type="NCBI Taxonomy" id="2804958"/>
    <lineage>
        <taxon>Eukaryota</taxon>
        <taxon>Fungi</taxon>
        <taxon>Dikarya</taxon>
        <taxon>Basidiomycota</taxon>
        <taxon>Agaricomycotina</taxon>
        <taxon>Agaricomycetes</taxon>
        <taxon>Agaricomycetidae</taxon>
        <taxon>Agaricales</taxon>
        <taxon>Marasmiineae</taxon>
        <taxon>Omphalotaceae</taxon>
        <taxon>Lentinula</taxon>
    </lineage>
</organism>
<feature type="domain" description="AMP-dependent synthetase/ligase" evidence="3">
    <location>
        <begin position="51"/>
        <end position="429"/>
    </location>
</feature>
<dbReference type="Proteomes" id="UP001163798">
    <property type="component" value="Unassembled WGS sequence"/>
</dbReference>
<sequence>MNWTPKRSLAETNELLCAPGQLHELETRFVDGRLQRVYKSLWPTVRNFWSWASNEYSDKTYIVFEGQSLTYKEIDERVRQTASLFYNEYHVRKGDKIGICSRNCVEWLVGFWASQILGAVFVGINAWLPLDPLTFCISHTDCKLVIVDAERAEKLEPIVDKLYAGQKVVGILVVNPQEGKGQWRRMEIFDKALERSGSVPPEESVLAEDEALIMFTSGTTGLPKGVLSTQRQFLTNVLNTQVATRRAILRGGGNLTPPPDGPQKGALIAVPLFHVTGLTSYSMLATMAGMKIVMMRKWIPEEAVKLIRSENVGLAGGVPAMVSDLLDSSLVGHPLEGLFFGGSPASELLASQAQAAFPTARLSQAYGLTETNSVAVGIAGEDYMMRPGSTGLACPVNDMIIVADNGRIASPGEIGEVYLRGPNVMKEYYRDPEATGRIVTPDGWLKTGDIGTMDEEGFLFIKDRIKDIIIRGGENIPSLLVENALYEDTRVREAAAVGVPDRRLGELVAAVVSLKTQYIGKVTESSLIEGVRKSLPPFAVPVMVLIQENPFELTPSGKIIKGQLRKLARDHWELRQKTIPKTARANL</sequence>
<feature type="domain" description="AMP-binding enzyme C-terminal" evidence="4">
    <location>
        <begin position="481"/>
        <end position="558"/>
    </location>
</feature>
<dbReference type="InterPro" id="IPR000873">
    <property type="entry name" value="AMP-dep_synth/lig_dom"/>
</dbReference>
<evidence type="ECO:0008006" key="7">
    <source>
        <dbReference type="Google" id="ProtNLM"/>
    </source>
</evidence>
<dbReference type="Gene3D" id="3.40.50.12780">
    <property type="entry name" value="N-terminal domain of ligase-like"/>
    <property type="match status" value="1"/>
</dbReference>
<dbReference type="PANTHER" id="PTHR43201">
    <property type="entry name" value="ACYL-COA SYNTHETASE"/>
    <property type="match status" value="1"/>
</dbReference>
<evidence type="ECO:0000256" key="2">
    <source>
        <dbReference type="ARBA" id="ARBA00022598"/>
    </source>
</evidence>
<evidence type="ECO:0000259" key="3">
    <source>
        <dbReference type="Pfam" id="PF00501"/>
    </source>
</evidence>
<dbReference type="AlphaFoldDB" id="A0AA38NTA8"/>
<evidence type="ECO:0000313" key="6">
    <source>
        <dbReference type="Proteomes" id="UP001163798"/>
    </source>
</evidence>
<comment type="similarity">
    <text evidence="1">Belongs to the ATP-dependent AMP-binding enzyme family.</text>
</comment>
<reference evidence="5" key="1">
    <citation type="submission" date="2022-08" db="EMBL/GenBank/DDBJ databases">
        <authorList>
            <consortium name="DOE Joint Genome Institute"/>
            <person name="Min B."/>
            <person name="Riley R."/>
            <person name="Sierra-Patev S."/>
            <person name="Naranjo-Ortiz M."/>
            <person name="Looney B."/>
            <person name="Konkel Z."/>
            <person name="Slot J.C."/>
            <person name="Sakamoto Y."/>
            <person name="Steenwyk J.L."/>
            <person name="Rokas A."/>
            <person name="Carro J."/>
            <person name="Camarero S."/>
            <person name="Ferreira P."/>
            <person name="Molpeceres G."/>
            <person name="Ruiz-Duenas F.J."/>
            <person name="Serrano A."/>
            <person name="Henrissat B."/>
            <person name="Drula E."/>
            <person name="Hughes K.W."/>
            <person name="Mata J.L."/>
            <person name="Ishikawa N.K."/>
            <person name="Vargas-Isla R."/>
            <person name="Ushijima S."/>
            <person name="Smith C.A."/>
            <person name="Ahrendt S."/>
            <person name="Andreopoulos W."/>
            <person name="He G."/>
            <person name="Labutti K."/>
            <person name="Lipzen A."/>
            <person name="Ng V."/>
            <person name="Sandor L."/>
            <person name="Barry K."/>
            <person name="Martinez A.T."/>
            <person name="Xiao Y."/>
            <person name="Gibbons J.G."/>
            <person name="Terashima K."/>
            <person name="Hibbett D.S."/>
            <person name="Grigoriev I.V."/>
        </authorList>
    </citation>
    <scope>NUCLEOTIDE SEQUENCE</scope>
    <source>
        <strain evidence="5">TFB10291</strain>
    </source>
</reference>